<dbReference type="EMBL" id="LAZR01016746">
    <property type="protein sequence ID" value="KKM03169.1"/>
    <property type="molecule type" value="Genomic_DNA"/>
</dbReference>
<evidence type="ECO:0000313" key="1">
    <source>
        <dbReference type="EMBL" id="KKM03169.1"/>
    </source>
</evidence>
<dbReference type="AlphaFoldDB" id="A0A0F9GWM9"/>
<comment type="caution">
    <text evidence="1">The sequence shown here is derived from an EMBL/GenBank/DDBJ whole genome shotgun (WGS) entry which is preliminary data.</text>
</comment>
<sequence>TLGTTCSEDEILKADATGGLVCAADATGGGGGGGTMTTQEDDSTVVSTTTVMDFGPGFDVTESPSNEANILFDITEITLLDDELWIGLAVNTASSTSLVDCDALPEALQYTERLDPVLAVPEGGLAAVEGHHGSLD</sequence>
<protein>
    <submittedName>
        <fullName evidence="1">Uncharacterized protein</fullName>
    </submittedName>
</protein>
<proteinExistence type="predicted"/>
<reference evidence="1" key="1">
    <citation type="journal article" date="2015" name="Nature">
        <title>Complex archaea that bridge the gap between prokaryotes and eukaryotes.</title>
        <authorList>
            <person name="Spang A."/>
            <person name="Saw J.H."/>
            <person name="Jorgensen S.L."/>
            <person name="Zaremba-Niedzwiedzka K."/>
            <person name="Martijn J."/>
            <person name="Lind A.E."/>
            <person name="van Eijk R."/>
            <person name="Schleper C."/>
            <person name="Guy L."/>
            <person name="Ettema T.J."/>
        </authorList>
    </citation>
    <scope>NUCLEOTIDE SEQUENCE</scope>
</reference>
<accession>A0A0F9GWM9</accession>
<organism evidence="1">
    <name type="scientific">marine sediment metagenome</name>
    <dbReference type="NCBI Taxonomy" id="412755"/>
    <lineage>
        <taxon>unclassified sequences</taxon>
        <taxon>metagenomes</taxon>
        <taxon>ecological metagenomes</taxon>
    </lineage>
</organism>
<gene>
    <name evidence="1" type="ORF">LCGC14_1777080</name>
</gene>
<feature type="non-terminal residue" evidence="1">
    <location>
        <position position="1"/>
    </location>
</feature>
<name>A0A0F9GWM9_9ZZZZ</name>